<keyword evidence="2" id="KW-1185">Reference proteome</keyword>
<evidence type="ECO:0000313" key="2">
    <source>
        <dbReference type="Proteomes" id="UP001152795"/>
    </source>
</evidence>
<name>A0A6S7G6I9_PARCT</name>
<dbReference type="EMBL" id="CACRXK020000740">
    <property type="protein sequence ID" value="CAB3984447.1"/>
    <property type="molecule type" value="Genomic_DNA"/>
</dbReference>
<comment type="caution">
    <text evidence="1">The sequence shown here is derived from an EMBL/GenBank/DDBJ whole genome shotgun (WGS) entry which is preliminary data.</text>
</comment>
<dbReference type="PANTHER" id="PTHR31025:SF9">
    <property type="entry name" value="SI:DKEY-286J15.1"/>
    <property type="match status" value="1"/>
</dbReference>
<sequence length="338" mass="37772">MYPTKAERQHVAFLVIKKYPFLEDSIGTGIGSWETAFKHRFKNIRKKGRSLTLPSLDANESRKIDSQQTKKRKVEECITMPEGETEETCEEHIEVLKKEMARKTNRNMAVVKELMAITFAYRRTAFLKGTMSVGECLESYPALKLPSTVKEEFGRIMGKPNPVKCMANTFKEVWVQKILKYGLTQTVGNSIIASIDEACQDNPNKKSAIEEAAAAYLLPSLLKEKRGTAENFIKICTDDESIGKAIEETKTPRIVGSGEFWCLEPLYIAAEGVVIISLGGSSSLANASSLLVASYYVFNIKYPLKCTNVYIFCEATLLGNEQEAKKRVTVNKFMSALA</sequence>
<dbReference type="OrthoDB" id="5970750at2759"/>
<evidence type="ECO:0000313" key="1">
    <source>
        <dbReference type="EMBL" id="CAB3984447.1"/>
    </source>
</evidence>
<protein>
    <submittedName>
        <fullName evidence="1">Uncharacterized protein</fullName>
    </submittedName>
</protein>
<dbReference type="Proteomes" id="UP001152795">
    <property type="component" value="Unassembled WGS sequence"/>
</dbReference>
<gene>
    <name evidence="1" type="ORF">PACLA_8A013118</name>
</gene>
<proteinExistence type="predicted"/>
<dbReference type="PANTHER" id="PTHR31025">
    <property type="entry name" value="SI:CH211-196P9.1-RELATED"/>
    <property type="match status" value="1"/>
</dbReference>
<dbReference type="AlphaFoldDB" id="A0A6S7G6I9"/>
<accession>A0A6S7G6I9</accession>
<organism evidence="1 2">
    <name type="scientific">Paramuricea clavata</name>
    <name type="common">Red gorgonian</name>
    <name type="synonym">Violescent sea-whip</name>
    <dbReference type="NCBI Taxonomy" id="317549"/>
    <lineage>
        <taxon>Eukaryota</taxon>
        <taxon>Metazoa</taxon>
        <taxon>Cnidaria</taxon>
        <taxon>Anthozoa</taxon>
        <taxon>Octocorallia</taxon>
        <taxon>Malacalcyonacea</taxon>
        <taxon>Plexauridae</taxon>
        <taxon>Paramuricea</taxon>
    </lineage>
</organism>
<reference evidence="1" key="1">
    <citation type="submission" date="2020-04" db="EMBL/GenBank/DDBJ databases">
        <authorList>
            <person name="Alioto T."/>
            <person name="Alioto T."/>
            <person name="Gomez Garrido J."/>
        </authorList>
    </citation>
    <scope>NUCLEOTIDE SEQUENCE</scope>
    <source>
        <strain evidence="1">A484AB</strain>
    </source>
</reference>